<keyword evidence="3" id="KW-1185">Reference proteome</keyword>
<protein>
    <submittedName>
        <fullName evidence="2">Uncharacterized protein</fullName>
    </submittedName>
</protein>
<dbReference type="AlphaFoldDB" id="A0A8T2NQB8"/>
<feature type="region of interest" description="Disordered" evidence="1">
    <location>
        <begin position="1"/>
        <end position="73"/>
    </location>
</feature>
<dbReference type="Proteomes" id="UP000824540">
    <property type="component" value="Unassembled WGS sequence"/>
</dbReference>
<gene>
    <name evidence="2" type="ORF">JZ751_019383</name>
</gene>
<evidence type="ECO:0000313" key="3">
    <source>
        <dbReference type="Proteomes" id="UP000824540"/>
    </source>
</evidence>
<sequence length="73" mass="8154">MSKCMSSSWGRDRERSGLNPVSISRETSAIIPPRRTRRLSRSSSGSCRAPDLRVSSARRGRSWSGKNMLIPHP</sequence>
<name>A0A8T2NQB8_9TELE</name>
<evidence type="ECO:0000256" key="1">
    <source>
        <dbReference type="SAM" id="MobiDB-lite"/>
    </source>
</evidence>
<dbReference type="EMBL" id="JAFBMS010000036">
    <property type="protein sequence ID" value="KAG9341281.1"/>
    <property type="molecule type" value="Genomic_DNA"/>
</dbReference>
<proteinExistence type="predicted"/>
<accession>A0A8T2NQB8</accession>
<organism evidence="2 3">
    <name type="scientific">Albula glossodonta</name>
    <name type="common">roundjaw bonefish</name>
    <dbReference type="NCBI Taxonomy" id="121402"/>
    <lineage>
        <taxon>Eukaryota</taxon>
        <taxon>Metazoa</taxon>
        <taxon>Chordata</taxon>
        <taxon>Craniata</taxon>
        <taxon>Vertebrata</taxon>
        <taxon>Euteleostomi</taxon>
        <taxon>Actinopterygii</taxon>
        <taxon>Neopterygii</taxon>
        <taxon>Teleostei</taxon>
        <taxon>Albuliformes</taxon>
        <taxon>Albulidae</taxon>
        <taxon>Albula</taxon>
    </lineage>
</organism>
<comment type="caution">
    <text evidence="2">The sequence shown here is derived from an EMBL/GenBank/DDBJ whole genome shotgun (WGS) entry which is preliminary data.</text>
</comment>
<reference evidence="2" key="1">
    <citation type="thesis" date="2021" institute="BYU ScholarsArchive" country="Provo, UT, USA">
        <title>Applications of and Algorithms for Genome Assembly and Genomic Analyses with an Emphasis on Marine Teleosts.</title>
        <authorList>
            <person name="Pickett B.D."/>
        </authorList>
    </citation>
    <scope>NUCLEOTIDE SEQUENCE</scope>
    <source>
        <strain evidence="2">HI-2016</strain>
    </source>
</reference>
<evidence type="ECO:0000313" key="2">
    <source>
        <dbReference type="EMBL" id="KAG9341281.1"/>
    </source>
</evidence>